<dbReference type="PANTHER" id="PTHR24240">
    <property type="entry name" value="OPSIN"/>
    <property type="match status" value="1"/>
</dbReference>
<comment type="subcellular location">
    <subcellularLocation>
        <location evidence="1">Membrane</location>
        <topology evidence="1">Multi-pass membrane protein</topology>
    </subcellularLocation>
</comment>
<dbReference type="InterPro" id="IPR000276">
    <property type="entry name" value="GPCR_Rhodpsn"/>
</dbReference>
<dbReference type="InterPro" id="IPR050125">
    <property type="entry name" value="GPCR_opsins"/>
</dbReference>
<dbReference type="OrthoDB" id="9945063at2759"/>
<name>A0A7M7TG68_STRPU</name>
<dbReference type="InParanoid" id="A0A7M7TG68"/>
<dbReference type="GO" id="GO:0007602">
    <property type="term" value="P:phototransduction"/>
    <property type="evidence" value="ECO:0000318"/>
    <property type="project" value="GO_Central"/>
</dbReference>
<dbReference type="GO" id="GO:0071482">
    <property type="term" value="P:cellular response to light stimulus"/>
    <property type="evidence" value="ECO:0000318"/>
    <property type="project" value="GO_Central"/>
</dbReference>
<dbReference type="Gene3D" id="1.20.1070.10">
    <property type="entry name" value="Rhodopsin 7-helix transmembrane proteins"/>
    <property type="match status" value="1"/>
</dbReference>
<keyword evidence="11" id="KW-1185">Reference proteome</keyword>
<protein>
    <recommendedName>
        <fullName evidence="9">G-protein coupled receptors family 1 profile domain-containing protein</fullName>
    </recommendedName>
</protein>
<dbReference type="GO" id="GO:0007186">
    <property type="term" value="P:G protein-coupled receptor signaling pathway"/>
    <property type="evidence" value="ECO:0000318"/>
    <property type="project" value="GO_Central"/>
</dbReference>
<dbReference type="AlphaFoldDB" id="A0A7M7TG68"/>
<keyword evidence="5 8" id="KW-0472">Membrane</keyword>
<evidence type="ECO:0000259" key="9">
    <source>
        <dbReference type="PROSITE" id="PS50262"/>
    </source>
</evidence>
<reference evidence="11" key="1">
    <citation type="submission" date="2015-02" db="EMBL/GenBank/DDBJ databases">
        <title>Genome sequencing for Strongylocentrotus purpuratus.</title>
        <authorList>
            <person name="Murali S."/>
            <person name="Liu Y."/>
            <person name="Vee V."/>
            <person name="English A."/>
            <person name="Wang M."/>
            <person name="Skinner E."/>
            <person name="Han Y."/>
            <person name="Muzny D.M."/>
            <person name="Worley K.C."/>
            <person name="Gibbs R.A."/>
        </authorList>
    </citation>
    <scope>NUCLEOTIDE SEQUENCE</scope>
</reference>
<accession>A0A7M7TG68</accession>
<dbReference type="GO" id="GO:0005886">
    <property type="term" value="C:plasma membrane"/>
    <property type="evidence" value="ECO:0000318"/>
    <property type="project" value="GO_Central"/>
</dbReference>
<evidence type="ECO:0000256" key="2">
    <source>
        <dbReference type="ARBA" id="ARBA00022692"/>
    </source>
</evidence>
<keyword evidence="6" id="KW-0675">Receptor</keyword>
<feature type="transmembrane region" description="Helical" evidence="8">
    <location>
        <begin position="43"/>
        <end position="66"/>
    </location>
</feature>
<evidence type="ECO:0000256" key="6">
    <source>
        <dbReference type="ARBA" id="ARBA00023170"/>
    </source>
</evidence>
<reference evidence="10" key="2">
    <citation type="submission" date="2021-01" db="UniProtKB">
        <authorList>
            <consortium name="EnsemblMetazoa"/>
        </authorList>
    </citation>
    <scope>IDENTIFICATION</scope>
</reference>
<feature type="transmembrane region" description="Helical" evidence="8">
    <location>
        <begin position="270"/>
        <end position="290"/>
    </location>
</feature>
<keyword evidence="7" id="KW-0807">Transducer</keyword>
<evidence type="ECO:0000256" key="4">
    <source>
        <dbReference type="ARBA" id="ARBA00023040"/>
    </source>
</evidence>
<evidence type="ECO:0000256" key="1">
    <source>
        <dbReference type="ARBA" id="ARBA00004141"/>
    </source>
</evidence>
<evidence type="ECO:0000313" key="11">
    <source>
        <dbReference type="Proteomes" id="UP000007110"/>
    </source>
</evidence>
<feature type="transmembrane region" description="Helical" evidence="8">
    <location>
        <begin position="166"/>
        <end position="188"/>
    </location>
</feature>
<dbReference type="InterPro" id="IPR017452">
    <property type="entry name" value="GPCR_Rhodpsn_7TM"/>
</dbReference>
<dbReference type="EnsemblMetazoa" id="XM_777055">
    <property type="protein sequence ID" value="XP_782148"/>
    <property type="gene ID" value="LOC576783"/>
</dbReference>
<keyword evidence="3 8" id="KW-1133">Transmembrane helix</keyword>
<keyword evidence="2 8" id="KW-0812">Transmembrane</keyword>
<feature type="transmembrane region" description="Helical" evidence="8">
    <location>
        <begin position="235"/>
        <end position="258"/>
    </location>
</feature>
<evidence type="ECO:0000256" key="8">
    <source>
        <dbReference type="SAM" id="Phobius"/>
    </source>
</evidence>
<sequence>MASSYVVVTITANFVISIIGTIGNVLLILAFVRCRDLRTISNVFNLTTFAVGMVICSVVYPLQGLLDAFVITQNPGCITFLCIAFFAGICFTLNVLALTIERYISICHSLHAPTILTNRRVAFALGGIFVYAAFCAFLPLATPLGYNGKVDPTVGCRLFVIVQKYYVAFIFTNFLSPVIPMIVIYGRIFVVLRRHIRAVVDLSTIGPSGTSDHIEANVVAARRERARWKREVKSAVFLFILIISFVINFLPFVIFVLTSTFNANSAVSPLAFSLTHVLVYSVAAINPYLYGFGNKSFRRAVLSLFGKGRTSSKDPSLTTNIASSIAEK</sequence>
<keyword evidence="4" id="KW-0297">G-protein coupled receptor</keyword>
<dbReference type="KEGG" id="spu:576783"/>
<feature type="domain" description="G-protein coupled receptors family 1 profile" evidence="9">
    <location>
        <begin position="23"/>
        <end position="290"/>
    </location>
</feature>
<evidence type="ECO:0000256" key="3">
    <source>
        <dbReference type="ARBA" id="ARBA00022989"/>
    </source>
</evidence>
<dbReference type="PRINTS" id="PR00237">
    <property type="entry name" value="GPCRRHODOPSN"/>
</dbReference>
<feature type="transmembrane region" description="Helical" evidence="8">
    <location>
        <begin position="78"/>
        <end position="100"/>
    </location>
</feature>
<evidence type="ECO:0000256" key="5">
    <source>
        <dbReference type="ARBA" id="ARBA00023136"/>
    </source>
</evidence>
<dbReference type="GO" id="GO:0008020">
    <property type="term" value="F:G protein-coupled photoreceptor activity"/>
    <property type="evidence" value="ECO:0000318"/>
    <property type="project" value="GO_Central"/>
</dbReference>
<dbReference type="SUPFAM" id="SSF81321">
    <property type="entry name" value="Family A G protein-coupled receptor-like"/>
    <property type="match status" value="1"/>
</dbReference>
<evidence type="ECO:0000313" key="10">
    <source>
        <dbReference type="EnsemblMetazoa" id="XP_782148"/>
    </source>
</evidence>
<dbReference type="OMA" id="QSICWIP"/>
<dbReference type="PROSITE" id="PS50262">
    <property type="entry name" value="G_PROTEIN_RECEP_F1_2"/>
    <property type="match status" value="1"/>
</dbReference>
<evidence type="ECO:0000256" key="7">
    <source>
        <dbReference type="ARBA" id="ARBA00023224"/>
    </source>
</evidence>
<dbReference type="FunFam" id="1.20.1070.10:FF:000810">
    <property type="entry name" value="Uncharacterized protein"/>
    <property type="match status" value="1"/>
</dbReference>
<organism evidence="10 11">
    <name type="scientific">Strongylocentrotus purpuratus</name>
    <name type="common">Purple sea urchin</name>
    <dbReference type="NCBI Taxonomy" id="7668"/>
    <lineage>
        <taxon>Eukaryota</taxon>
        <taxon>Metazoa</taxon>
        <taxon>Echinodermata</taxon>
        <taxon>Eleutherozoa</taxon>
        <taxon>Echinozoa</taxon>
        <taxon>Echinoidea</taxon>
        <taxon>Euechinoidea</taxon>
        <taxon>Echinacea</taxon>
        <taxon>Camarodonta</taxon>
        <taxon>Echinidea</taxon>
        <taxon>Strongylocentrotidae</taxon>
        <taxon>Strongylocentrotus</taxon>
    </lineage>
</organism>
<proteinExistence type="predicted"/>
<dbReference type="Pfam" id="PF00001">
    <property type="entry name" value="7tm_1"/>
    <property type="match status" value="1"/>
</dbReference>
<dbReference type="GeneID" id="576783"/>
<dbReference type="Proteomes" id="UP000007110">
    <property type="component" value="Unassembled WGS sequence"/>
</dbReference>
<feature type="transmembrane region" description="Helical" evidence="8">
    <location>
        <begin position="6"/>
        <end position="31"/>
    </location>
</feature>
<feature type="transmembrane region" description="Helical" evidence="8">
    <location>
        <begin position="121"/>
        <end position="146"/>
    </location>
</feature>
<dbReference type="RefSeq" id="XP_782148.1">
    <property type="nucleotide sequence ID" value="XM_777055.1"/>
</dbReference>